<sequence length="181" mass="20639">MKIAATLLPGVLVLEPTVFEDARGHFFEAFNARQFKALTGLSPEFVQDNQSHSKAGVLRGLHYQLHQPQGKLVRVIQGEITDVVVDLRRQSPSFGQWASVTLSAQNRRQLWIPEGFAHGFHVRSDIADVQYKTTAYWSAPDERCIRWDDPDLAIDWQLTAPPLLSDKDRQGVYWRQAELFP</sequence>
<dbReference type="PANTHER" id="PTHR21047">
    <property type="entry name" value="DTDP-6-DEOXY-D-GLUCOSE-3,5 EPIMERASE"/>
    <property type="match status" value="1"/>
</dbReference>
<dbReference type="Gene3D" id="2.60.120.10">
    <property type="entry name" value="Jelly Rolls"/>
    <property type="match status" value="1"/>
</dbReference>
<organism evidence="8">
    <name type="scientific">Herbaspirillum seropedicae</name>
    <dbReference type="NCBI Taxonomy" id="964"/>
    <lineage>
        <taxon>Bacteria</taxon>
        <taxon>Pseudomonadati</taxon>
        <taxon>Pseudomonadota</taxon>
        <taxon>Betaproteobacteria</taxon>
        <taxon>Burkholderiales</taxon>
        <taxon>Oxalobacteraceae</taxon>
        <taxon>Herbaspirillum</taxon>
    </lineage>
</organism>
<dbReference type="NCBIfam" id="TIGR01221">
    <property type="entry name" value="rmlC"/>
    <property type="match status" value="1"/>
</dbReference>
<dbReference type="UniPathway" id="UPA00124"/>
<dbReference type="PATRIC" id="fig|964.11.peg.4625"/>
<reference evidence="8" key="1">
    <citation type="submission" date="2009-03" db="EMBL/GenBank/DDBJ databases">
        <title>Herbaspirillum seropedicae rfbB and rfbC genes are required for maize colonization.</title>
        <authorList>
            <person name="Balsanelli E."/>
            <person name="Serrato R.V."/>
            <person name="Baura V.A."/>
            <person name="Sassaki G."/>
            <person name="Wassem R."/>
            <person name="Yates M.G."/>
            <person name="Rigo L.U."/>
            <person name="Pedrosa F.O."/>
            <person name="Souza E.M."/>
            <person name="Monteiro R.A."/>
        </authorList>
    </citation>
    <scope>NUCLEOTIDE SEQUENCE</scope>
    <source>
        <strain evidence="8">SmR1</strain>
    </source>
</reference>
<proteinExistence type="inferred from homology"/>
<dbReference type="Pfam" id="PF00908">
    <property type="entry name" value="dTDP_sugar_isom"/>
    <property type="match status" value="1"/>
</dbReference>
<dbReference type="SUPFAM" id="SSF51182">
    <property type="entry name" value="RmlC-like cupins"/>
    <property type="match status" value="1"/>
</dbReference>
<comment type="catalytic activity">
    <reaction evidence="1 7">
        <text>dTDP-4-dehydro-6-deoxy-alpha-D-glucose = dTDP-4-dehydro-beta-L-rhamnose</text>
        <dbReference type="Rhea" id="RHEA:16969"/>
        <dbReference type="ChEBI" id="CHEBI:57649"/>
        <dbReference type="ChEBI" id="CHEBI:62830"/>
        <dbReference type="EC" id="5.1.3.13"/>
    </reaction>
</comment>
<comment type="subunit">
    <text evidence="7">Homodimer.</text>
</comment>
<evidence type="ECO:0000256" key="2">
    <source>
        <dbReference type="ARBA" id="ARBA00001997"/>
    </source>
</evidence>
<dbReference type="EC" id="5.1.3.13" evidence="3 7"/>
<evidence type="ECO:0000256" key="6">
    <source>
        <dbReference type="PIRSR" id="PIRSR600888-3"/>
    </source>
</evidence>
<dbReference type="GeneID" id="29390376"/>
<evidence type="ECO:0000256" key="4">
    <source>
        <dbReference type="ARBA" id="ARBA00019595"/>
    </source>
</evidence>
<evidence type="ECO:0000313" key="8">
    <source>
        <dbReference type="EMBL" id="ACO81758.1"/>
    </source>
</evidence>
<name>C3V132_HERSE</name>
<accession>C3V132</accession>
<dbReference type="InterPro" id="IPR000888">
    <property type="entry name" value="RmlC-like"/>
</dbReference>
<evidence type="ECO:0000256" key="7">
    <source>
        <dbReference type="RuleBase" id="RU364069"/>
    </source>
</evidence>
<dbReference type="CDD" id="cd00438">
    <property type="entry name" value="cupin_RmlC"/>
    <property type="match status" value="1"/>
</dbReference>
<keyword evidence="7 8" id="KW-0413">Isomerase</keyword>
<protein>
    <recommendedName>
        <fullName evidence="4 7">dTDP-4-dehydrorhamnose 3,5-epimerase</fullName>
        <ecNumber evidence="3 7">5.1.3.13</ecNumber>
    </recommendedName>
    <alternativeName>
        <fullName evidence="7">Thymidine diphospho-4-keto-rhamnose 3,5-epimerase</fullName>
    </alternativeName>
</protein>
<dbReference type="GO" id="GO:0000271">
    <property type="term" value="P:polysaccharide biosynthetic process"/>
    <property type="evidence" value="ECO:0007669"/>
    <property type="project" value="TreeGrafter"/>
</dbReference>
<feature type="active site" description="Proton acceptor" evidence="5">
    <location>
        <position position="62"/>
    </location>
</feature>
<comment type="similarity">
    <text evidence="7">Belongs to the dTDP-4-dehydrorhamnose 3,5-epimerase family.</text>
</comment>
<gene>
    <name evidence="8" type="primary">rfbC</name>
</gene>
<dbReference type="GO" id="GO:0008830">
    <property type="term" value="F:dTDP-4-dehydrorhamnose 3,5-epimerase activity"/>
    <property type="evidence" value="ECO:0007669"/>
    <property type="project" value="UniProtKB-UniRule"/>
</dbReference>
<dbReference type="PANTHER" id="PTHR21047:SF2">
    <property type="entry name" value="THYMIDINE DIPHOSPHO-4-KETO-RHAMNOSE 3,5-EPIMERASE"/>
    <property type="match status" value="1"/>
</dbReference>
<dbReference type="InterPro" id="IPR014710">
    <property type="entry name" value="RmlC-like_jellyroll"/>
</dbReference>
<comment type="function">
    <text evidence="2 7">Catalyzes the epimerization of the C3' and C5'positions of dTDP-6-deoxy-D-xylo-4-hexulose, forming dTDP-6-deoxy-L-lyxo-4-hexulose.</text>
</comment>
<dbReference type="GO" id="GO:0019305">
    <property type="term" value="P:dTDP-rhamnose biosynthetic process"/>
    <property type="evidence" value="ECO:0007669"/>
    <property type="project" value="UniProtKB-UniRule"/>
</dbReference>
<dbReference type="GO" id="GO:0005829">
    <property type="term" value="C:cytosol"/>
    <property type="evidence" value="ECO:0007669"/>
    <property type="project" value="TreeGrafter"/>
</dbReference>
<evidence type="ECO:0000256" key="5">
    <source>
        <dbReference type="PIRSR" id="PIRSR600888-1"/>
    </source>
</evidence>
<dbReference type="AlphaFoldDB" id="C3V132"/>
<dbReference type="RefSeq" id="WP_013236331.1">
    <property type="nucleotide sequence ID" value="NZ_CP011930.1"/>
</dbReference>
<dbReference type="OMA" id="YRIDRPH"/>
<dbReference type="KEGG" id="hsz:ACP92_22035"/>
<feature type="site" description="Participates in a stacking interaction with the thymidine ring of dTDP-4-oxo-6-deoxyglucose" evidence="6">
    <location>
        <position position="137"/>
    </location>
</feature>
<evidence type="ECO:0000256" key="1">
    <source>
        <dbReference type="ARBA" id="ARBA00001298"/>
    </source>
</evidence>
<feature type="active site" description="Proton donor" evidence="5">
    <location>
        <position position="131"/>
    </location>
</feature>
<dbReference type="EMBL" id="FJ830638">
    <property type="protein sequence ID" value="ACO81758.1"/>
    <property type="molecule type" value="Genomic_DNA"/>
</dbReference>
<comment type="pathway">
    <text evidence="7">Carbohydrate biosynthesis; dTDP-L-rhamnose biosynthesis.</text>
</comment>
<evidence type="ECO:0000256" key="3">
    <source>
        <dbReference type="ARBA" id="ARBA00012098"/>
    </source>
</evidence>
<dbReference type="InterPro" id="IPR011051">
    <property type="entry name" value="RmlC_Cupin_sf"/>
</dbReference>